<reference evidence="1 2" key="1">
    <citation type="submission" date="2018-02" db="EMBL/GenBank/DDBJ databases">
        <title>Comparative genomes isolates from brazilian mangrove.</title>
        <authorList>
            <person name="Araujo J.E."/>
            <person name="Taketani R.G."/>
            <person name="Silva M.C.P."/>
            <person name="Loureco M.V."/>
            <person name="Andreote F.D."/>
        </authorList>
    </citation>
    <scope>NUCLEOTIDE SEQUENCE [LARGE SCALE GENOMIC DNA]</scope>
    <source>
        <strain evidence="1 2">Nap-Phe MGV</strain>
    </source>
</reference>
<protein>
    <submittedName>
        <fullName evidence="1">Uncharacterized protein</fullName>
    </submittedName>
</protein>
<accession>A0A2S8GLK9</accession>
<dbReference type="RefSeq" id="WP_105336303.1">
    <property type="nucleotide sequence ID" value="NZ_PUHZ01000015.1"/>
</dbReference>
<gene>
    <name evidence="1" type="ORF">C5Y93_15335</name>
</gene>
<dbReference type="EMBL" id="PUHZ01000015">
    <property type="protein sequence ID" value="PQO45323.1"/>
    <property type="molecule type" value="Genomic_DNA"/>
</dbReference>
<comment type="caution">
    <text evidence="1">The sequence shown here is derived from an EMBL/GenBank/DDBJ whole genome shotgun (WGS) entry which is preliminary data.</text>
</comment>
<sequence>MLITPGTPIFVRFPGGRDPDITIEGRVTESENGQLNADLKVVWDDSYITERHDVSGVIASNTVHPASTIHCRYLFSGTKDPYEMLARTNAQPTEGNATKANASQ</sequence>
<dbReference type="Proteomes" id="UP000237819">
    <property type="component" value="Unassembled WGS sequence"/>
</dbReference>
<evidence type="ECO:0000313" key="1">
    <source>
        <dbReference type="EMBL" id="PQO45323.1"/>
    </source>
</evidence>
<organism evidence="1 2">
    <name type="scientific">Blastopirellula marina</name>
    <dbReference type="NCBI Taxonomy" id="124"/>
    <lineage>
        <taxon>Bacteria</taxon>
        <taxon>Pseudomonadati</taxon>
        <taxon>Planctomycetota</taxon>
        <taxon>Planctomycetia</taxon>
        <taxon>Pirellulales</taxon>
        <taxon>Pirellulaceae</taxon>
        <taxon>Blastopirellula</taxon>
    </lineage>
</organism>
<name>A0A2S8GLK9_9BACT</name>
<dbReference type="AlphaFoldDB" id="A0A2S8GLK9"/>
<proteinExistence type="predicted"/>
<evidence type="ECO:0000313" key="2">
    <source>
        <dbReference type="Proteomes" id="UP000237819"/>
    </source>
</evidence>